<dbReference type="Gene3D" id="3.20.20.370">
    <property type="entry name" value="Glycoside hydrolase/deacetylase"/>
    <property type="match status" value="1"/>
</dbReference>
<dbReference type="OrthoDB" id="2492838at2"/>
<evidence type="ECO:0008006" key="3">
    <source>
        <dbReference type="Google" id="ProtNLM"/>
    </source>
</evidence>
<organism evidence="1 2">
    <name type="scientific">Cohnella fermenti</name>
    <dbReference type="NCBI Taxonomy" id="2565925"/>
    <lineage>
        <taxon>Bacteria</taxon>
        <taxon>Bacillati</taxon>
        <taxon>Bacillota</taxon>
        <taxon>Bacilli</taxon>
        <taxon>Bacillales</taxon>
        <taxon>Paenibacillaceae</taxon>
        <taxon>Cohnella</taxon>
    </lineage>
</organism>
<accession>A0A4S4C8Z2</accession>
<evidence type="ECO:0000313" key="2">
    <source>
        <dbReference type="Proteomes" id="UP000310636"/>
    </source>
</evidence>
<sequence>MFSLSVFLTRNASVFFTRECHHMELARIAIIKERPLQQRRALYGVNSFECYVEETLHHVRIPFRVFMSLEAALKWQPDILIPSLYEESPLNRQLLQTYVENGGTVVSYAGLRGMADKLGYYEDRTMGTGYAIVPDSPSPIRFLSATSWIPNGSRPSNAVPYGSLRSGSPAGREDGPALLSIPWGSGTFERWSVDIMGSIVAMQQGIGPVHDDGPSAPDGSIPVQDDILKADDRCGMDWEYDRLTTDTGMNYYAYPYSDWWQTAVIRQLISLALKKGKTVPFLDYWPEGVPSVAVISHDSDLNEDEHALTTLQLLREVNIRSTWCMIEPGYTIDIYEEVKAAGHDLCLHYNALDMDGGSWGREAFRDQSDWLKQSAGLERISSNKNHYTRFEGWGELFRWCEENGIESDQTRGPSKRGNIGLLFGTCHPYYPISDFTEGNRFYDVLEIGFLSQDLNHPELYDDSTVEPFLEAIGQARGVAHFLFHQAHIHRFESVRDAIRKVVAEARQRNFAIWTVDEVNKWERARRKINIIGIDDIGHPVLDAATLPQDAVVYVPVSESPALLDDELETRFGFACKKHTISRRLDP</sequence>
<keyword evidence="2" id="KW-1185">Reference proteome</keyword>
<reference evidence="1 2" key="1">
    <citation type="submission" date="2019-04" db="EMBL/GenBank/DDBJ databases">
        <title>Cohnella sp. nov. isolated from preserved vegetables.</title>
        <authorList>
            <person name="Lin S.-Y."/>
            <person name="Hung M.-H."/>
            <person name="Young C.-C."/>
        </authorList>
    </citation>
    <scope>NUCLEOTIDE SEQUENCE [LARGE SCALE GENOMIC DNA]</scope>
    <source>
        <strain evidence="1 2">CC-MHH1044</strain>
    </source>
</reference>
<comment type="caution">
    <text evidence="1">The sequence shown here is derived from an EMBL/GenBank/DDBJ whole genome shotgun (WGS) entry which is preliminary data.</text>
</comment>
<evidence type="ECO:0000313" key="1">
    <source>
        <dbReference type="EMBL" id="THF84491.1"/>
    </source>
</evidence>
<dbReference type="InterPro" id="IPR011330">
    <property type="entry name" value="Glyco_hydro/deAcase_b/a-brl"/>
</dbReference>
<dbReference type="AlphaFoldDB" id="A0A4S4C8Z2"/>
<dbReference type="GO" id="GO:0005975">
    <property type="term" value="P:carbohydrate metabolic process"/>
    <property type="evidence" value="ECO:0007669"/>
    <property type="project" value="InterPro"/>
</dbReference>
<gene>
    <name evidence="1" type="ORF">E6C55_00460</name>
</gene>
<dbReference type="Proteomes" id="UP000310636">
    <property type="component" value="Unassembled WGS sequence"/>
</dbReference>
<protein>
    <recommendedName>
        <fullName evidence="3">NodB homology domain-containing protein</fullName>
    </recommendedName>
</protein>
<name>A0A4S4C8Z2_9BACL</name>
<dbReference type="SUPFAM" id="SSF88713">
    <property type="entry name" value="Glycoside hydrolase/deacetylase"/>
    <property type="match status" value="1"/>
</dbReference>
<dbReference type="RefSeq" id="WP_136367806.1">
    <property type="nucleotide sequence ID" value="NZ_SSOB01000001.1"/>
</dbReference>
<proteinExistence type="predicted"/>
<dbReference type="EMBL" id="SSOB01000001">
    <property type="protein sequence ID" value="THF84491.1"/>
    <property type="molecule type" value="Genomic_DNA"/>
</dbReference>